<proteinExistence type="predicted"/>
<feature type="compositionally biased region" description="Basic and acidic residues" evidence="1">
    <location>
        <begin position="73"/>
        <end position="89"/>
    </location>
</feature>
<organism evidence="2 3">
    <name type="scientific">Methylorubrum salsuginis</name>
    <dbReference type="NCBI Taxonomy" id="414703"/>
    <lineage>
        <taxon>Bacteria</taxon>
        <taxon>Pseudomonadati</taxon>
        <taxon>Pseudomonadota</taxon>
        <taxon>Alphaproteobacteria</taxon>
        <taxon>Hyphomicrobiales</taxon>
        <taxon>Methylobacteriaceae</taxon>
        <taxon>Methylorubrum</taxon>
    </lineage>
</organism>
<dbReference type="EMBL" id="FOSV01000002">
    <property type="protein sequence ID" value="SFK55604.1"/>
    <property type="molecule type" value="Genomic_DNA"/>
</dbReference>
<evidence type="ECO:0000313" key="3">
    <source>
        <dbReference type="Proteomes" id="UP000198804"/>
    </source>
</evidence>
<sequence length="106" mass="10818">MTRTVLGVGARARQRARLGARWGLALAGPVFGVVALGSAGAAPITGTGGGPETTVNAPYRAGSGQTVPPGRDAAPDHDPTARTERQKRLDGVLDSICDSCGENRPR</sequence>
<accession>A0A1I4AGU9</accession>
<protein>
    <submittedName>
        <fullName evidence="2">Uncharacterized protein</fullName>
    </submittedName>
</protein>
<dbReference type="STRING" id="414703.SAMN04488125_102391"/>
<feature type="region of interest" description="Disordered" evidence="1">
    <location>
        <begin position="43"/>
        <end position="89"/>
    </location>
</feature>
<gene>
    <name evidence="2" type="ORF">SAMN04488125_102391</name>
</gene>
<evidence type="ECO:0000313" key="2">
    <source>
        <dbReference type="EMBL" id="SFK55604.1"/>
    </source>
</evidence>
<name>A0A1I4AGU9_9HYPH</name>
<dbReference type="RefSeq" id="WP_244535288.1">
    <property type="nucleotide sequence ID" value="NZ_FOSV01000002.1"/>
</dbReference>
<keyword evidence="3" id="KW-1185">Reference proteome</keyword>
<reference evidence="3" key="1">
    <citation type="submission" date="2016-10" db="EMBL/GenBank/DDBJ databases">
        <authorList>
            <person name="Varghese N."/>
            <person name="Submissions S."/>
        </authorList>
    </citation>
    <scope>NUCLEOTIDE SEQUENCE [LARGE SCALE GENOMIC DNA]</scope>
    <source>
        <strain evidence="3">CGMCC 1.6474</strain>
    </source>
</reference>
<evidence type="ECO:0000256" key="1">
    <source>
        <dbReference type="SAM" id="MobiDB-lite"/>
    </source>
</evidence>
<dbReference type="AlphaFoldDB" id="A0A1I4AGU9"/>
<dbReference type="Proteomes" id="UP000198804">
    <property type="component" value="Unassembled WGS sequence"/>
</dbReference>